<organism evidence="1">
    <name type="scientific">viral metagenome</name>
    <dbReference type="NCBI Taxonomy" id="1070528"/>
    <lineage>
        <taxon>unclassified sequences</taxon>
        <taxon>metagenomes</taxon>
        <taxon>organismal metagenomes</taxon>
    </lineage>
</organism>
<sequence length="284" mass="33021">MKIALLSSINIHMCCVGFLIHIFKEDEIDVFFPYDRDNYLEYYKSLYPSTKISLLNIKDYNKQDYNQSIKITASDPDVSEEGIISTAHLQEQVKPEFKYITLTPWIKGDNVKYIFPLYKGLNSISYNKVIVHIGFFVPRYSDEDTVKFIRESGYNFVFVGGDSYNGLNHLPNIRIINKLNTFELVNLINHSMFVMLRKEPYQLTDRYSGAIGHAVSHKKPVIVQEYTADSYGLKGIVFKKEYCEVLETLKNTTKESYDLLVKGAEEVFEKIQEDNKDVKNYFIN</sequence>
<accession>A0A6C0DKF1</accession>
<evidence type="ECO:0000313" key="1">
    <source>
        <dbReference type="EMBL" id="QHT16832.1"/>
    </source>
</evidence>
<name>A0A6C0DKF1_9ZZZZ</name>
<protein>
    <recommendedName>
        <fullName evidence="2">Glycosyl transferase family 1 domain-containing protein</fullName>
    </recommendedName>
</protein>
<evidence type="ECO:0008006" key="2">
    <source>
        <dbReference type="Google" id="ProtNLM"/>
    </source>
</evidence>
<dbReference type="AlphaFoldDB" id="A0A6C0DKF1"/>
<reference evidence="1" key="1">
    <citation type="journal article" date="2020" name="Nature">
        <title>Giant virus diversity and host interactions through global metagenomics.</title>
        <authorList>
            <person name="Schulz F."/>
            <person name="Roux S."/>
            <person name="Paez-Espino D."/>
            <person name="Jungbluth S."/>
            <person name="Walsh D.A."/>
            <person name="Denef V.J."/>
            <person name="McMahon K.D."/>
            <person name="Konstantinidis K.T."/>
            <person name="Eloe-Fadrosh E.A."/>
            <person name="Kyrpides N.C."/>
            <person name="Woyke T."/>
        </authorList>
    </citation>
    <scope>NUCLEOTIDE SEQUENCE</scope>
    <source>
        <strain evidence="1">GVMAG-M-3300023174-207</strain>
    </source>
</reference>
<dbReference type="SUPFAM" id="SSF53756">
    <property type="entry name" value="UDP-Glycosyltransferase/glycogen phosphorylase"/>
    <property type="match status" value="1"/>
</dbReference>
<dbReference type="EMBL" id="MN739627">
    <property type="protein sequence ID" value="QHT16832.1"/>
    <property type="molecule type" value="Genomic_DNA"/>
</dbReference>
<proteinExistence type="predicted"/>